<name>A0ABV0QM33_9TELE</name>
<comment type="caution">
    <text evidence="2">The sequence shown here is derived from an EMBL/GenBank/DDBJ whole genome shotgun (WGS) entry which is preliminary data.</text>
</comment>
<sequence length="99" mass="10600">MTNVQIREAIPPNHTPSDVNVISHVGVKVPYHPGKELGGDKLTNPSPPLPTGHSEVEESPTSVKKLGSRADVMCEVSLTISSKYLLTSRKNSGSFPPAR</sequence>
<protein>
    <submittedName>
        <fullName evidence="2">Uncharacterized protein</fullName>
    </submittedName>
</protein>
<proteinExistence type="predicted"/>
<organism evidence="2 3">
    <name type="scientific">Xenoophorus captivus</name>
    <dbReference type="NCBI Taxonomy" id="1517983"/>
    <lineage>
        <taxon>Eukaryota</taxon>
        <taxon>Metazoa</taxon>
        <taxon>Chordata</taxon>
        <taxon>Craniata</taxon>
        <taxon>Vertebrata</taxon>
        <taxon>Euteleostomi</taxon>
        <taxon>Actinopterygii</taxon>
        <taxon>Neopterygii</taxon>
        <taxon>Teleostei</taxon>
        <taxon>Neoteleostei</taxon>
        <taxon>Acanthomorphata</taxon>
        <taxon>Ovalentaria</taxon>
        <taxon>Atherinomorphae</taxon>
        <taxon>Cyprinodontiformes</taxon>
        <taxon>Goodeidae</taxon>
        <taxon>Xenoophorus</taxon>
    </lineage>
</organism>
<dbReference type="Proteomes" id="UP001434883">
    <property type="component" value="Unassembled WGS sequence"/>
</dbReference>
<evidence type="ECO:0000256" key="1">
    <source>
        <dbReference type="SAM" id="MobiDB-lite"/>
    </source>
</evidence>
<evidence type="ECO:0000313" key="3">
    <source>
        <dbReference type="Proteomes" id="UP001434883"/>
    </source>
</evidence>
<keyword evidence="3" id="KW-1185">Reference proteome</keyword>
<reference evidence="2 3" key="1">
    <citation type="submission" date="2021-06" db="EMBL/GenBank/DDBJ databases">
        <authorList>
            <person name="Palmer J.M."/>
        </authorList>
    </citation>
    <scope>NUCLEOTIDE SEQUENCE [LARGE SCALE GENOMIC DNA]</scope>
    <source>
        <strain evidence="2 3">XC_2019</strain>
        <tissue evidence="2">Muscle</tissue>
    </source>
</reference>
<dbReference type="EMBL" id="JAHRIN010017175">
    <property type="protein sequence ID" value="MEQ2196909.1"/>
    <property type="molecule type" value="Genomic_DNA"/>
</dbReference>
<feature type="region of interest" description="Disordered" evidence="1">
    <location>
        <begin position="32"/>
        <end position="64"/>
    </location>
</feature>
<gene>
    <name evidence="2" type="ORF">XENOCAPTIV_017752</name>
</gene>
<accession>A0ABV0QM33</accession>
<evidence type="ECO:0000313" key="2">
    <source>
        <dbReference type="EMBL" id="MEQ2196909.1"/>
    </source>
</evidence>